<dbReference type="AlphaFoldDB" id="T1HXG5"/>
<keyword evidence="5" id="KW-1185">Reference proteome</keyword>
<dbReference type="Proteomes" id="UP000015103">
    <property type="component" value="Unassembled WGS sequence"/>
</dbReference>
<dbReference type="Pfam" id="PF00013">
    <property type="entry name" value="KH_1"/>
    <property type="match status" value="2"/>
</dbReference>
<dbReference type="eggNOG" id="KOG2191">
    <property type="taxonomic scope" value="Eukaryota"/>
</dbReference>
<dbReference type="HOGENOM" id="CLU_755054_0_0_1"/>
<keyword evidence="1" id="KW-0677">Repeat</keyword>
<sequence length="367" mass="39431">MDVDSGDNRQSNAEQGETLKRQLDSGEGGQPAKKPNVDDGKLLHLKVLVPSSVAGAIIGKGAENLAQITRDSGAKVRVSRVDDCYPGTSDRVCLITGELNAVKSALEIVSNTIREDSKVGLRRHQEVKIIVPNTIVGRVIGKGGSNFRQISEACGVSVKASPQESGGLTQERCITVTGETEGSNKACDMLLNIIQQDPNHINHNLSYKHLSAPSLYGQGKMSSLGGQSSRPSLEVTLNVTGSTRSDSVADILVECGYGDHAKMEIMAAFGTLTKHGLMSSGSKMPHLNGKSPFGGLSQPYWGRNDMRMSGSMQKELLTVNNIDFDIIGLDIWIETCKSSNTIKICDKKYNVPFEKQKLDAVSRDTGV</sequence>
<evidence type="ECO:0000259" key="3">
    <source>
        <dbReference type="SMART" id="SM00322"/>
    </source>
</evidence>
<dbReference type="EnsemblMetazoa" id="RPRC008735-RA">
    <property type="protein sequence ID" value="RPRC008735-PA"/>
    <property type="gene ID" value="RPRC008735"/>
</dbReference>
<dbReference type="SUPFAM" id="SSF54791">
    <property type="entry name" value="Eukaryotic type KH-domain (KH-domain type I)"/>
    <property type="match status" value="2"/>
</dbReference>
<dbReference type="InterPro" id="IPR004087">
    <property type="entry name" value="KH_dom"/>
</dbReference>
<organism evidence="4 5">
    <name type="scientific">Rhodnius prolixus</name>
    <name type="common">Triatomid bug</name>
    <dbReference type="NCBI Taxonomy" id="13249"/>
    <lineage>
        <taxon>Eukaryota</taxon>
        <taxon>Metazoa</taxon>
        <taxon>Ecdysozoa</taxon>
        <taxon>Arthropoda</taxon>
        <taxon>Hexapoda</taxon>
        <taxon>Insecta</taxon>
        <taxon>Pterygota</taxon>
        <taxon>Neoptera</taxon>
        <taxon>Paraneoptera</taxon>
        <taxon>Hemiptera</taxon>
        <taxon>Heteroptera</taxon>
        <taxon>Panheteroptera</taxon>
        <taxon>Cimicomorpha</taxon>
        <taxon>Reduviidae</taxon>
        <taxon>Triatominae</taxon>
        <taxon>Rhodnius</taxon>
    </lineage>
</organism>
<dbReference type="VEuPathDB" id="VectorBase:RPRC008735"/>
<dbReference type="Gene3D" id="3.30.1370.10">
    <property type="entry name" value="K Homology domain, type 1"/>
    <property type="match status" value="2"/>
</dbReference>
<dbReference type="InterPro" id="IPR036612">
    <property type="entry name" value="KH_dom_type_1_sf"/>
</dbReference>
<evidence type="ECO:0000256" key="1">
    <source>
        <dbReference type="ARBA" id="ARBA00022737"/>
    </source>
</evidence>
<dbReference type="InterPro" id="IPR004088">
    <property type="entry name" value="KH_dom_type_1"/>
</dbReference>
<feature type="domain" description="K Homology" evidence="3">
    <location>
        <begin position="41"/>
        <end position="114"/>
    </location>
</feature>
<accession>T1HXG5</accession>
<dbReference type="GO" id="GO:0010468">
    <property type="term" value="P:regulation of gene expression"/>
    <property type="evidence" value="ECO:0007669"/>
    <property type="project" value="UniProtKB-ARBA"/>
</dbReference>
<feature type="domain" description="K Homology" evidence="3">
    <location>
        <begin position="123"/>
        <end position="195"/>
    </location>
</feature>
<dbReference type="EMBL" id="ACPB03006225">
    <property type="status" value="NOT_ANNOTATED_CDS"/>
    <property type="molecule type" value="Genomic_DNA"/>
</dbReference>
<dbReference type="EMBL" id="ACPB03006224">
    <property type="status" value="NOT_ANNOTATED_CDS"/>
    <property type="molecule type" value="Genomic_DNA"/>
</dbReference>
<dbReference type="InParanoid" id="T1HXG5"/>
<reference evidence="4" key="1">
    <citation type="submission" date="2015-05" db="UniProtKB">
        <authorList>
            <consortium name="EnsemblMetazoa"/>
        </authorList>
    </citation>
    <scope>IDENTIFICATION</scope>
</reference>
<evidence type="ECO:0000313" key="5">
    <source>
        <dbReference type="Proteomes" id="UP000015103"/>
    </source>
</evidence>
<proteinExistence type="predicted"/>
<dbReference type="GO" id="GO:0003723">
    <property type="term" value="F:RNA binding"/>
    <property type="evidence" value="ECO:0007669"/>
    <property type="project" value="UniProtKB-UniRule"/>
</dbReference>
<evidence type="ECO:0000256" key="2">
    <source>
        <dbReference type="PROSITE-ProRule" id="PRU00117"/>
    </source>
</evidence>
<protein>
    <recommendedName>
        <fullName evidence="3">K Homology domain-containing protein</fullName>
    </recommendedName>
</protein>
<dbReference type="PROSITE" id="PS50084">
    <property type="entry name" value="KH_TYPE_1"/>
    <property type="match status" value="2"/>
</dbReference>
<name>T1HXG5_RHOPR</name>
<dbReference type="PANTHER" id="PTHR10288">
    <property type="entry name" value="KH DOMAIN CONTAINING RNA BINDING PROTEIN"/>
    <property type="match status" value="1"/>
</dbReference>
<keyword evidence="2" id="KW-0694">RNA-binding</keyword>
<dbReference type="SMART" id="SM00322">
    <property type="entry name" value="KH"/>
    <property type="match status" value="2"/>
</dbReference>
<evidence type="ECO:0000313" key="4">
    <source>
        <dbReference type="EnsemblMetazoa" id="RPRC008735-PA"/>
    </source>
</evidence>